<dbReference type="Proteomes" id="UP000314294">
    <property type="component" value="Unassembled WGS sequence"/>
</dbReference>
<keyword evidence="3" id="KW-1185">Reference proteome</keyword>
<evidence type="ECO:0000313" key="3">
    <source>
        <dbReference type="Proteomes" id="UP000314294"/>
    </source>
</evidence>
<proteinExistence type="predicted"/>
<organism evidence="2 3">
    <name type="scientific">Liparis tanakae</name>
    <name type="common">Tanaka's snailfish</name>
    <dbReference type="NCBI Taxonomy" id="230148"/>
    <lineage>
        <taxon>Eukaryota</taxon>
        <taxon>Metazoa</taxon>
        <taxon>Chordata</taxon>
        <taxon>Craniata</taxon>
        <taxon>Vertebrata</taxon>
        <taxon>Euteleostomi</taxon>
        <taxon>Actinopterygii</taxon>
        <taxon>Neopterygii</taxon>
        <taxon>Teleostei</taxon>
        <taxon>Neoteleostei</taxon>
        <taxon>Acanthomorphata</taxon>
        <taxon>Eupercaria</taxon>
        <taxon>Perciformes</taxon>
        <taxon>Cottioidei</taxon>
        <taxon>Cottales</taxon>
        <taxon>Liparidae</taxon>
        <taxon>Liparis</taxon>
    </lineage>
</organism>
<comment type="caution">
    <text evidence="2">The sequence shown here is derived from an EMBL/GenBank/DDBJ whole genome shotgun (WGS) entry which is preliminary data.</text>
</comment>
<name>A0A4Z2H2B8_9TELE</name>
<evidence type="ECO:0000313" key="2">
    <source>
        <dbReference type="EMBL" id="TNN59919.1"/>
    </source>
</evidence>
<accession>A0A4Z2H2B8</accession>
<feature type="region of interest" description="Disordered" evidence="1">
    <location>
        <begin position="48"/>
        <end position="68"/>
    </location>
</feature>
<evidence type="ECO:0000256" key="1">
    <source>
        <dbReference type="SAM" id="MobiDB-lite"/>
    </source>
</evidence>
<sequence>MTRDLRLKLTCSARSLQMTLKGQLAPAAGRAGHNGLVPFKQAYTRLQPLTGKGPEAGKGAGVRTNSAV</sequence>
<protein>
    <submittedName>
        <fullName evidence="2">Uncharacterized protein</fullName>
    </submittedName>
</protein>
<dbReference type="EMBL" id="SRLO01000345">
    <property type="protein sequence ID" value="TNN59919.1"/>
    <property type="molecule type" value="Genomic_DNA"/>
</dbReference>
<gene>
    <name evidence="2" type="ORF">EYF80_029885</name>
</gene>
<reference evidence="2 3" key="1">
    <citation type="submission" date="2019-03" db="EMBL/GenBank/DDBJ databases">
        <title>First draft genome of Liparis tanakae, snailfish: a comprehensive survey of snailfish specific genes.</title>
        <authorList>
            <person name="Kim W."/>
            <person name="Song I."/>
            <person name="Jeong J.-H."/>
            <person name="Kim D."/>
            <person name="Kim S."/>
            <person name="Ryu S."/>
            <person name="Song J.Y."/>
            <person name="Lee S.K."/>
        </authorList>
    </citation>
    <scope>NUCLEOTIDE SEQUENCE [LARGE SCALE GENOMIC DNA]</scope>
    <source>
        <tissue evidence="2">Muscle</tissue>
    </source>
</reference>
<dbReference type="AlphaFoldDB" id="A0A4Z2H2B8"/>